<feature type="signal peptide" evidence="1">
    <location>
        <begin position="1"/>
        <end position="22"/>
    </location>
</feature>
<dbReference type="SUPFAM" id="SSF51126">
    <property type="entry name" value="Pectin lyase-like"/>
    <property type="match status" value="1"/>
</dbReference>
<proteinExistence type="predicted"/>
<name>A0A1H5WPX7_9SPHI</name>
<keyword evidence="3" id="KW-1185">Reference proteome</keyword>
<reference evidence="3" key="1">
    <citation type="submission" date="2016-10" db="EMBL/GenBank/DDBJ databases">
        <authorList>
            <person name="Varghese N."/>
            <person name="Submissions S."/>
        </authorList>
    </citation>
    <scope>NUCLEOTIDE SEQUENCE [LARGE SCALE GENOMIC DNA]</scope>
    <source>
        <strain evidence="3">DSM 22361</strain>
    </source>
</reference>
<evidence type="ECO:0000313" key="3">
    <source>
        <dbReference type="Proteomes" id="UP000236731"/>
    </source>
</evidence>
<dbReference type="PANTHER" id="PTHR41339:SF1">
    <property type="entry name" value="SECRETED PROTEIN"/>
    <property type="match status" value="1"/>
</dbReference>
<organism evidence="2 3">
    <name type="scientific">Sphingobacterium lactis</name>
    <dbReference type="NCBI Taxonomy" id="797291"/>
    <lineage>
        <taxon>Bacteria</taxon>
        <taxon>Pseudomonadati</taxon>
        <taxon>Bacteroidota</taxon>
        <taxon>Sphingobacteriia</taxon>
        <taxon>Sphingobacteriales</taxon>
        <taxon>Sphingobacteriaceae</taxon>
        <taxon>Sphingobacterium</taxon>
    </lineage>
</organism>
<dbReference type="EMBL" id="FNUT01000004">
    <property type="protein sequence ID" value="SEG01401.1"/>
    <property type="molecule type" value="Genomic_DNA"/>
</dbReference>
<dbReference type="RefSeq" id="WP_103905780.1">
    <property type="nucleotide sequence ID" value="NZ_CP049246.1"/>
</dbReference>
<accession>A0A1H5WPX7</accession>
<dbReference type="PANTHER" id="PTHR41339">
    <property type="entry name" value="LIPL48"/>
    <property type="match status" value="1"/>
</dbReference>
<dbReference type="AlphaFoldDB" id="A0A1H5WPX7"/>
<evidence type="ECO:0000256" key="1">
    <source>
        <dbReference type="SAM" id="SignalP"/>
    </source>
</evidence>
<gene>
    <name evidence="2" type="ORF">SAMN05421877_104124</name>
</gene>
<keyword evidence="1" id="KW-0732">Signal</keyword>
<protein>
    <recommendedName>
        <fullName evidence="4">Right handed beta helix region</fullName>
    </recommendedName>
</protein>
<dbReference type="OrthoDB" id="1521716at2"/>
<evidence type="ECO:0000313" key="2">
    <source>
        <dbReference type="EMBL" id="SEG01401.1"/>
    </source>
</evidence>
<sequence>MKKKLFFALAIASLGFTFSCSDNDPVNPVNPEEGKEMEKTGELKDNETWTAGNVYILKGKVIVPEGKTLTIEPGTIIKGDKGSDVNASALIVDQGAKLIANGTADKPIIFTSIDDNIKVGEKSGTNLSQANVGLWGGVIVLGNAPISVAGDAKTANIEGIPANAPYGQYGGTNAADNSGSLKYVSIRHGGITIGQDNEINGLTLGGVGSGTTIDNIEIVGNQDDGIEWFGGSVNATNLLTWAAGDDGLDVDQAYSGTIKNALVIKGDDSGAALELDGPEGSKATEKSFTMENITINNNNNKSLVADLRDGVLANLKNIFAYNLTPEAVIKVNGPDSQAELKNGRITFANWEVLLPTGGSLNTFIVDAKGEEAKFISNAKAITAAADAKVGADLTAFGWTYAKSKKAF</sequence>
<dbReference type="InterPro" id="IPR011050">
    <property type="entry name" value="Pectin_lyase_fold/virulence"/>
</dbReference>
<dbReference type="PROSITE" id="PS51257">
    <property type="entry name" value="PROKAR_LIPOPROTEIN"/>
    <property type="match status" value="1"/>
</dbReference>
<dbReference type="Proteomes" id="UP000236731">
    <property type="component" value="Unassembled WGS sequence"/>
</dbReference>
<feature type="chain" id="PRO_5009288545" description="Right handed beta helix region" evidence="1">
    <location>
        <begin position="23"/>
        <end position="407"/>
    </location>
</feature>
<evidence type="ECO:0008006" key="4">
    <source>
        <dbReference type="Google" id="ProtNLM"/>
    </source>
</evidence>